<evidence type="ECO:0000256" key="2">
    <source>
        <dbReference type="SAM" id="Phobius"/>
    </source>
</evidence>
<comment type="caution">
    <text evidence="3">The sequence shown here is derived from an EMBL/GenBank/DDBJ whole genome shotgun (WGS) entry which is preliminary data.</text>
</comment>
<keyword evidence="2" id="KW-0812">Transmembrane</keyword>
<gene>
    <name evidence="3" type="ORF">A5630_21135</name>
</gene>
<evidence type="ECO:0000256" key="1">
    <source>
        <dbReference type="SAM" id="MobiDB-lite"/>
    </source>
</evidence>
<sequence>MSHDPFSAPDDARTPNAVVPSNPSPAGEWGVAPQGSPQPDDDTHHTIKVGAGVWLLLATALIVFLAYFAARS</sequence>
<feature type="transmembrane region" description="Helical" evidence="2">
    <location>
        <begin position="51"/>
        <end position="70"/>
    </location>
</feature>
<dbReference type="Proteomes" id="UP000093898">
    <property type="component" value="Unassembled WGS sequence"/>
</dbReference>
<keyword evidence="2" id="KW-0472">Membrane</keyword>
<proteinExistence type="predicted"/>
<dbReference type="OrthoDB" id="9920916at2"/>
<dbReference type="RefSeq" id="WP_064980943.1">
    <property type="nucleotide sequence ID" value="NZ_LZLC01000106.1"/>
</dbReference>
<organism evidence="3 4">
    <name type="scientific">Mycolicibacterium mucogenicum</name>
    <name type="common">Mycobacterium mucogenicum</name>
    <dbReference type="NCBI Taxonomy" id="56689"/>
    <lineage>
        <taxon>Bacteria</taxon>
        <taxon>Bacillati</taxon>
        <taxon>Actinomycetota</taxon>
        <taxon>Actinomycetes</taxon>
        <taxon>Mycobacteriales</taxon>
        <taxon>Mycobacteriaceae</taxon>
        <taxon>Mycolicibacterium</taxon>
    </lineage>
</organism>
<protein>
    <submittedName>
        <fullName evidence="3">Uncharacterized protein</fullName>
    </submittedName>
</protein>
<evidence type="ECO:0000313" key="3">
    <source>
        <dbReference type="EMBL" id="OBJ42329.1"/>
    </source>
</evidence>
<dbReference type="EMBL" id="LZLC01000106">
    <property type="protein sequence ID" value="OBJ42329.1"/>
    <property type="molecule type" value="Genomic_DNA"/>
</dbReference>
<name>A0A1A3H3X8_MYCMU</name>
<dbReference type="AlphaFoldDB" id="A0A1A3H3X8"/>
<evidence type="ECO:0000313" key="4">
    <source>
        <dbReference type="Proteomes" id="UP000093898"/>
    </source>
</evidence>
<keyword evidence="2" id="KW-1133">Transmembrane helix</keyword>
<reference evidence="3 4" key="1">
    <citation type="submission" date="2016-06" db="EMBL/GenBank/DDBJ databases">
        <authorList>
            <person name="Kjaerup R.B."/>
            <person name="Dalgaard T.S."/>
            <person name="Juul-Madsen H.R."/>
        </authorList>
    </citation>
    <scope>NUCLEOTIDE SEQUENCE [LARGE SCALE GENOMIC DNA]</scope>
    <source>
        <strain evidence="3 4">1127319.6</strain>
    </source>
</reference>
<accession>A0A1A3H3X8</accession>
<feature type="region of interest" description="Disordered" evidence="1">
    <location>
        <begin position="1"/>
        <end position="45"/>
    </location>
</feature>